<evidence type="ECO:0000313" key="3">
    <source>
        <dbReference type="Proteomes" id="UP001433268"/>
    </source>
</evidence>
<evidence type="ECO:0000313" key="2">
    <source>
        <dbReference type="EMBL" id="KAK8062183.1"/>
    </source>
</evidence>
<organism evidence="2 3">
    <name type="scientific">Apiospora hydei</name>
    <dbReference type="NCBI Taxonomy" id="1337664"/>
    <lineage>
        <taxon>Eukaryota</taxon>
        <taxon>Fungi</taxon>
        <taxon>Dikarya</taxon>
        <taxon>Ascomycota</taxon>
        <taxon>Pezizomycotina</taxon>
        <taxon>Sordariomycetes</taxon>
        <taxon>Xylariomycetidae</taxon>
        <taxon>Amphisphaeriales</taxon>
        <taxon>Apiosporaceae</taxon>
        <taxon>Apiospora</taxon>
    </lineage>
</organism>
<name>A0ABR1UTC2_9PEZI</name>
<keyword evidence="3" id="KW-1185">Reference proteome</keyword>
<dbReference type="GeneID" id="92051654"/>
<feature type="domain" description="F-box" evidence="1">
    <location>
        <begin position="9"/>
        <end position="60"/>
    </location>
</feature>
<gene>
    <name evidence="2" type="ORF">PG997_014280</name>
</gene>
<dbReference type="InterPro" id="IPR001810">
    <property type="entry name" value="F-box_dom"/>
</dbReference>
<comment type="caution">
    <text evidence="2">The sequence shown here is derived from an EMBL/GenBank/DDBJ whole genome shotgun (WGS) entry which is preliminary data.</text>
</comment>
<dbReference type="EMBL" id="JAQQWN010000010">
    <property type="protein sequence ID" value="KAK8062183.1"/>
    <property type="molecule type" value="Genomic_DNA"/>
</dbReference>
<accession>A0ABR1UTC2</accession>
<protein>
    <recommendedName>
        <fullName evidence="1">F-box domain-containing protein</fullName>
    </recommendedName>
</protein>
<dbReference type="Pfam" id="PF00646">
    <property type="entry name" value="F-box"/>
    <property type="match status" value="1"/>
</dbReference>
<proteinExistence type="predicted"/>
<sequence length="139" mass="15629">MSIQNQATPPALTTLPPEILRNVGDNLGFWDLISLMKCCKKNRHLIVTFDHTDVKQWPESRALKFLNNSTSAQSIFAILDEDVTRLGPGILYYTFSTSDFAWDKALIQHLPKSHRAGSLINRTISACPDGQLMKDIIET</sequence>
<evidence type="ECO:0000259" key="1">
    <source>
        <dbReference type="PROSITE" id="PS50181"/>
    </source>
</evidence>
<dbReference type="PROSITE" id="PS50181">
    <property type="entry name" value="FBOX"/>
    <property type="match status" value="1"/>
</dbReference>
<reference evidence="2 3" key="1">
    <citation type="submission" date="2023-01" db="EMBL/GenBank/DDBJ databases">
        <title>Analysis of 21 Apiospora genomes using comparative genomics revels a genus with tremendous synthesis potential of carbohydrate active enzymes and secondary metabolites.</title>
        <authorList>
            <person name="Sorensen T."/>
        </authorList>
    </citation>
    <scope>NUCLEOTIDE SEQUENCE [LARGE SCALE GENOMIC DNA]</scope>
    <source>
        <strain evidence="2 3">CBS 114990</strain>
    </source>
</reference>
<dbReference type="Proteomes" id="UP001433268">
    <property type="component" value="Unassembled WGS sequence"/>
</dbReference>
<dbReference type="RefSeq" id="XP_066660782.1">
    <property type="nucleotide sequence ID" value="XM_066818594.1"/>
</dbReference>